<dbReference type="EMBL" id="CM001887">
    <property type="protein sequence ID" value="EOY32282.1"/>
    <property type="molecule type" value="Genomic_DNA"/>
</dbReference>
<dbReference type="Proteomes" id="UP000026915">
    <property type="component" value="Chromosome 9"/>
</dbReference>
<evidence type="ECO:0000313" key="2">
    <source>
        <dbReference type="EMBL" id="EOY32282.1"/>
    </source>
</evidence>
<protein>
    <submittedName>
        <fullName evidence="2">Uncharacterized protein</fullName>
    </submittedName>
</protein>
<keyword evidence="1" id="KW-0472">Membrane</keyword>
<gene>
    <name evidence="2" type="ORF">TCM_040005</name>
</gene>
<keyword evidence="1" id="KW-0812">Transmembrane</keyword>
<keyword evidence="1" id="KW-1133">Transmembrane helix</keyword>
<accession>A0A061GT01</accession>
<dbReference type="AlphaFoldDB" id="A0A061GT01"/>
<keyword evidence="3" id="KW-1185">Reference proteome</keyword>
<dbReference type="InParanoid" id="A0A061GT01"/>
<evidence type="ECO:0000256" key="1">
    <source>
        <dbReference type="SAM" id="Phobius"/>
    </source>
</evidence>
<sequence length="107" mass="11743">MTMMVVCGVGVHTLMTYAMCDVGVHMMIYAMCGVGVHMIFAMCGVGVHMRIVAMEMFNHRNAALEKSVELLWQEAQTIGQVGTPKEKYAECHKGYGHGKIISGFTQA</sequence>
<evidence type="ECO:0000313" key="3">
    <source>
        <dbReference type="Proteomes" id="UP000026915"/>
    </source>
</evidence>
<dbReference type="Gramene" id="EOY32282">
    <property type="protein sequence ID" value="EOY32282"/>
    <property type="gene ID" value="TCM_040005"/>
</dbReference>
<dbReference type="HOGENOM" id="CLU_2214786_0_0_1"/>
<feature type="transmembrane region" description="Helical" evidence="1">
    <location>
        <begin position="28"/>
        <end position="47"/>
    </location>
</feature>
<organism evidence="2 3">
    <name type="scientific">Theobroma cacao</name>
    <name type="common">Cacao</name>
    <name type="synonym">Cocoa</name>
    <dbReference type="NCBI Taxonomy" id="3641"/>
    <lineage>
        <taxon>Eukaryota</taxon>
        <taxon>Viridiplantae</taxon>
        <taxon>Streptophyta</taxon>
        <taxon>Embryophyta</taxon>
        <taxon>Tracheophyta</taxon>
        <taxon>Spermatophyta</taxon>
        <taxon>Magnoliopsida</taxon>
        <taxon>eudicotyledons</taxon>
        <taxon>Gunneridae</taxon>
        <taxon>Pentapetalae</taxon>
        <taxon>rosids</taxon>
        <taxon>malvids</taxon>
        <taxon>Malvales</taxon>
        <taxon>Malvaceae</taxon>
        <taxon>Byttnerioideae</taxon>
        <taxon>Theobroma</taxon>
    </lineage>
</organism>
<reference evidence="2 3" key="1">
    <citation type="journal article" date="2013" name="Genome Biol.">
        <title>The genome sequence of the most widely cultivated cacao type and its use to identify candidate genes regulating pod color.</title>
        <authorList>
            <person name="Motamayor J.C."/>
            <person name="Mockaitis K."/>
            <person name="Schmutz J."/>
            <person name="Haiminen N."/>
            <person name="Iii D.L."/>
            <person name="Cornejo O."/>
            <person name="Findley S.D."/>
            <person name="Zheng P."/>
            <person name="Utro F."/>
            <person name="Royaert S."/>
            <person name="Saski C."/>
            <person name="Jenkins J."/>
            <person name="Podicheti R."/>
            <person name="Zhao M."/>
            <person name="Scheffler B.E."/>
            <person name="Stack J.C."/>
            <person name="Feltus F.A."/>
            <person name="Mustiga G.M."/>
            <person name="Amores F."/>
            <person name="Phillips W."/>
            <person name="Marelli J.P."/>
            <person name="May G.D."/>
            <person name="Shapiro H."/>
            <person name="Ma J."/>
            <person name="Bustamante C.D."/>
            <person name="Schnell R.J."/>
            <person name="Main D."/>
            <person name="Gilbert D."/>
            <person name="Parida L."/>
            <person name="Kuhn D.N."/>
        </authorList>
    </citation>
    <scope>NUCLEOTIDE SEQUENCE [LARGE SCALE GENOMIC DNA]</scope>
    <source>
        <strain evidence="3">cv. Matina 1-6</strain>
    </source>
</reference>
<proteinExistence type="predicted"/>
<name>A0A061GT01_THECC</name>